<keyword evidence="3" id="KW-1185">Reference proteome</keyword>
<feature type="transmembrane region" description="Helical" evidence="1">
    <location>
        <begin position="12"/>
        <end position="31"/>
    </location>
</feature>
<name>A0AAW1XV49_RUBAR</name>
<keyword evidence="1" id="KW-0472">Membrane</keyword>
<protein>
    <submittedName>
        <fullName evidence="2">Uncharacterized protein</fullName>
    </submittedName>
</protein>
<sequence>MEIPEKLLKFKYHFLSALILCLTLYSLTLFAPRFLTILLTFGLSSSPPLSFSSLLLSSGRPRYRAPMLTLTKPAKASSTMLPANRTMPLQVTSLICNFV</sequence>
<proteinExistence type="predicted"/>
<keyword evidence="1" id="KW-0812">Transmembrane</keyword>
<organism evidence="2 3">
    <name type="scientific">Rubus argutus</name>
    <name type="common">Southern blackberry</name>
    <dbReference type="NCBI Taxonomy" id="59490"/>
    <lineage>
        <taxon>Eukaryota</taxon>
        <taxon>Viridiplantae</taxon>
        <taxon>Streptophyta</taxon>
        <taxon>Embryophyta</taxon>
        <taxon>Tracheophyta</taxon>
        <taxon>Spermatophyta</taxon>
        <taxon>Magnoliopsida</taxon>
        <taxon>eudicotyledons</taxon>
        <taxon>Gunneridae</taxon>
        <taxon>Pentapetalae</taxon>
        <taxon>rosids</taxon>
        <taxon>fabids</taxon>
        <taxon>Rosales</taxon>
        <taxon>Rosaceae</taxon>
        <taxon>Rosoideae</taxon>
        <taxon>Rosoideae incertae sedis</taxon>
        <taxon>Rubus</taxon>
    </lineage>
</organism>
<comment type="caution">
    <text evidence="2">The sequence shown here is derived from an EMBL/GenBank/DDBJ whole genome shotgun (WGS) entry which is preliminary data.</text>
</comment>
<evidence type="ECO:0000313" key="3">
    <source>
        <dbReference type="Proteomes" id="UP001457282"/>
    </source>
</evidence>
<evidence type="ECO:0000313" key="2">
    <source>
        <dbReference type="EMBL" id="KAK9939794.1"/>
    </source>
</evidence>
<gene>
    <name evidence="2" type="ORF">M0R45_016480</name>
</gene>
<dbReference type="Proteomes" id="UP001457282">
    <property type="component" value="Unassembled WGS sequence"/>
</dbReference>
<dbReference type="EMBL" id="JBEDUW010000003">
    <property type="protein sequence ID" value="KAK9939794.1"/>
    <property type="molecule type" value="Genomic_DNA"/>
</dbReference>
<evidence type="ECO:0000256" key="1">
    <source>
        <dbReference type="SAM" id="Phobius"/>
    </source>
</evidence>
<keyword evidence="1" id="KW-1133">Transmembrane helix</keyword>
<dbReference type="AlphaFoldDB" id="A0AAW1XV49"/>
<feature type="transmembrane region" description="Helical" evidence="1">
    <location>
        <begin position="37"/>
        <end position="57"/>
    </location>
</feature>
<reference evidence="2 3" key="1">
    <citation type="journal article" date="2023" name="G3 (Bethesda)">
        <title>A chromosome-length genome assembly and annotation of blackberry (Rubus argutus, cv. 'Hillquist').</title>
        <authorList>
            <person name="Bruna T."/>
            <person name="Aryal R."/>
            <person name="Dudchenko O."/>
            <person name="Sargent D.J."/>
            <person name="Mead D."/>
            <person name="Buti M."/>
            <person name="Cavallini A."/>
            <person name="Hytonen T."/>
            <person name="Andres J."/>
            <person name="Pham M."/>
            <person name="Weisz D."/>
            <person name="Mascagni F."/>
            <person name="Usai G."/>
            <person name="Natali L."/>
            <person name="Bassil N."/>
            <person name="Fernandez G.E."/>
            <person name="Lomsadze A."/>
            <person name="Armour M."/>
            <person name="Olukolu B."/>
            <person name="Poorten T."/>
            <person name="Britton C."/>
            <person name="Davik J."/>
            <person name="Ashrafi H."/>
            <person name="Aiden E.L."/>
            <person name="Borodovsky M."/>
            <person name="Worthington M."/>
        </authorList>
    </citation>
    <scope>NUCLEOTIDE SEQUENCE [LARGE SCALE GENOMIC DNA]</scope>
    <source>
        <strain evidence="2">PI 553951</strain>
    </source>
</reference>
<accession>A0AAW1XV49</accession>